<dbReference type="InterPro" id="IPR036885">
    <property type="entry name" value="SWIB_MDM2_dom_sf"/>
</dbReference>
<dbReference type="RefSeq" id="XP_031855258.1">
    <property type="nucleotide sequence ID" value="XM_031999367.1"/>
</dbReference>
<dbReference type="InterPro" id="IPR057429">
    <property type="entry name" value="WH_eIF2D"/>
</dbReference>
<dbReference type="CDD" id="cd11608">
    <property type="entry name" value="eIF2D_C"/>
    <property type="match status" value="1"/>
</dbReference>
<evidence type="ECO:0000259" key="3">
    <source>
        <dbReference type="PROSITE" id="PS50296"/>
    </source>
</evidence>
<name>A0A5E8C165_9ASCO</name>
<dbReference type="GO" id="GO:0001731">
    <property type="term" value="P:formation of translation preinitiation complex"/>
    <property type="evidence" value="ECO:0007669"/>
    <property type="project" value="InterPro"/>
</dbReference>
<dbReference type="Pfam" id="PF25304">
    <property type="entry name" value="WHD_eIF2D"/>
    <property type="match status" value="1"/>
</dbReference>
<dbReference type="InterPro" id="IPR041366">
    <property type="entry name" value="Pre-PUA"/>
</dbReference>
<keyword evidence="5" id="KW-1185">Reference proteome</keyword>
<keyword evidence="1" id="KW-0963">Cytoplasm</keyword>
<dbReference type="PROSITE" id="PS50890">
    <property type="entry name" value="PUA"/>
    <property type="match status" value="1"/>
</dbReference>
<dbReference type="GO" id="GO:0003723">
    <property type="term" value="F:RNA binding"/>
    <property type="evidence" value="ECO:0007669"/>
    <property type="project" value="InterPro"/>
</dbReference>
<dbReference type="Gene3D" id="3.30.780.10">
    <property type="entry name" value="SUI1-like domain"/>
    <property type="match status" value="1"/>
</dbReference>
<dbReference type="CDD" id="cd21156">
    <property type="entry name" value="PUA_eIF2d-like"/>
    <property type="match status" value="1"/>
</dbReference>
<dbReference type="SUPFAM" id="SSF55159">
    <property type="entry name" value="eIF1-like"/>
    <property type="match status" value="1"/>
</dbReference>
<dbReference type="PANTHER" id="PTHR12217">
    <property type="entry name" value="EUKARYOTIC TRANSLATION INITIATION FACTOR 2D"/>
    <property type="match status" value="1"/>
</dbReference>
<dbReference type="InterPro" id="IPR039759">
    <property type="entry name" value="eIF2D_SUI1"/>
</dbReference>
<dbReference type="Pfam" id="PF26292">
    <property type="entry name" value="PUA_elF2D"/>
    <property type="match status" value="1"/>
</dbReference>
<feature type="compositionally biased region" description="Acidic residues" evidence="2">
    <location>
        <begin position="219"/>
        <end position="229"/>
    </location>
</feature>
<protein>
    <recommendedName>
        <fullName evidence="3">SUI1 domain-containing protein</fullName>
    </recommendedName>
</protein>
<accession>A0A5E8C165</accession>
<dbReference type="SUPFAM" id="SSF47592">
    <property type="entry name" value="SWIB/MDM2 domain"/>
    <property type="match status" value="1"/>
</dbReference>
<feature type="compositionally biased region" description="Acidic residues" evidence="2">
    <location>
        <begin position="248"/>
        <end position="257"/>
    </location>
</feature>
<dbReference type="OrthoDB" id="199771at2759"/>
<reference evidence="4 5" key="1">
    <citation type="submission" date="2019-09" db="EMBL/GenBank/DDBJ databases">
        <authorList>
            <person name="Brejova B."/>
        </authorList>
    </citation>
    <scope>NUCLEOTIDE SEQUENCE [LARGE SCALE GENOMIC DNA]</scope>
</reference>
<dbReference type="InterPro" id="IPR015947">
    <property type="entry name" value="PUA-like_sf"/>
</dbReference>
<feature type="region of interest" description="Disordered" evidence="2">
    <location>
        <begin position="219"/>
        <end position="280"/>
    </location>
</feature>
<evidence type="ECO:0000313" key="5">
    <source>
        <dbReference type="Proteomes" id="UP000398389"/>
    </source>
</evidence>
<gene>
    <name evidence="4" type="ORF">SAPINGB_P004652</name>
</gene>
<evidence type="ECO:0000256" key="2">
    <source>
        <dbReference type="SAM" id="MobiDB-lite"/>
    </source>
</evidence>
<dbReference type="GeneID" id="43583467"/>
<dbReference type="SUPFAM" id="SSF88697">
    <property type="entry name" value="PUA domain-like"/>
    <property type="match status" value="1"/>
</dbReference>
<dbReference type="InterPro" id="IPR048248">
    <property type="entry name" value="PUA_eIF2d-like"/>
</dbReference>
<organism evidence="4 5">
    <name type="scientific">Magnusiomyces paraingens</name>
    <dbReference type="NCBI Taxonomy" id="2606893"/>
    <lineage>
        <taxon>Eukaryota</taxon>
        <taxon>Fungi</taxon>
        <taxon>Dikarya</taxon>
        <taxon>Ascomycota</taxon>
        <taxon>Saccharomycotina</taxon>
        <taxon>Dipodascomycetes</taxon>
        <taxon>Dipodascales</taxon>
        <taxon>Dipodascaceae</taxon>
        <taxon>Magnusiomyces</taxon>
    </lineage>
</organism>
<sequence>MFKHKAQIKPYSNLKSSARRQLLQSICVYYSLDESQLLPETKHELLPKEIRHARAMLHTTNQKIIIYSDEDLKPLWFKFESSGILIPTMLTLWRCPYLAKGRIIYTPLHVLEIIQGGADLMIPGCFAPYPDLHKGDVVVYCSIPEQIPIGVGLVLVSETKSLERSMKGKAAQTVHTLGDTLVSAYKNELAITPELAFDYSLPYGAQAEDLTTKVAELSTEDQEQAEESEQNQQNGEENFEKKQPEEQSAGDELDQEQVQEQTEIQESTEDAESDGEGEKLSTAEVDEVFKTALLQTVFKSIDDGAIIQTPISASQLLGSHVLVNLPLTPLQQQHLQLSIKKTSWKKATKFFKAMEKEGLLKTKDHKDDLMIVSLAGLEHPLLQKYEPYEVVKKKKTGPSQPTTPKSDGQLVAIELWKPHSAAVPFFNVCAAKAPEKFSGGLYYDTDGLKIRLVWYINQQKLVNPKDKKTIIADDILVGAFGLPKQAALNDALRVVGRDKIVTMLQKQCTPFHIIYDPKDPVLQQFKDAKGALAAEDVARALKPAKGGVPHIVVATERRGGNKTVTTVTGLEAFGIDAVDFAEELRKACAGSTSVNNVKQGANEIKSVLVQGPQVKAVETSLQKRGVRPTWITVNDKVGGGKKGKK</sequence>
<dbReference type="GO" id="GO:0003743">
    <property type="term" value="F:translation initiation factor activity"/>
    <property type="evidence" value="ECO:0007669"/>
    <property type="project" value="InterPro"/>
</dbReference>
<dbReference type="Gene3D" id="3.10.400.20">
    <property type="match status" value="1"/>
</dbReference>
<dbReference type="PROSITE" id="PS50296">
    <property type="entry name" value="SUI1"/>
    <property type="match status" value="1"/>
</dbReference>
<feature type="domain" description="SUI1" evidence="3">
    <location>
        <begin position="551"/>
        <end position="625"/>
    </location>
</feature>
<dbReference type="EMBL" id="CABVLU010000003">
    <property type="protein sequence ID" value="VVT55567.1"/>
    <property type="molecule type" value="Genomic_DNA"/>
</dbReference>
<dbReference type="PANTHER" id="PTHR12217:SF4">
    <property type="entry name" value="EUKARYOTIC TRANSLATION INITIATION FACTOR 2D"/>
    <property type="match status" value="1"/>
</dbReference>
<dbReference type="InterPro" id="IPR036877">
    <property type="entry name" value="SUI1_dom_sf"/>
</dbReference>
<dbReference type="Pfam" id="PF01253">
    <property type="entry name" value="SUI1"/>
    <property type="match status" value="1"/>
</dbReference>
<dbReference type="Pfam" id="PF17832">
    <property type="entry name" value="Pre-PUA"/>
    <property type="match status" value="1"/>
</dbReference>
<dbReference type="InterPro" id="IPR039757">
    <property type="entry name" value="EIF2D"/>
</dbReference>
<dbReference type="InterPro" id="IPR001950">
    <property type="entry name" value="SUI1"/>
</dbReference>
<feature type="compositionally biased region" description="Acidic residues" evidence="2">
    <location>
        <begin position="266"/>
        <end position="275"/>
    </location>
</feature>
<dbReference type="Proteomes" id="UP000398389">
    <property type="component" value="Unassembled WGS sequence"/>
</dbReference>
<evidence type="ECO:0000256" key="1">
    <source>
        <dbReference type="ARBA" id="ARBA00022490"/>
    </source>
</evidence>
<proteinExistence type="predicted"/>
<dbReference type="NCBIfam" id="TIGR00451">
    <property type="entry name" value="unchar_dom_2"/>
    <property type="match status" value="1"/>
</dbReference>
<evidence type="ECO:0000313" key="4">
    <source>
        <dbReference type="EMBL" id="VVT55567.1"/>
    </source>
</evidence>
<dbReference type="FunFam" id="3.30.780.10:FF:000008">
    <property type="entry name" value="eukaryotic translation initiation factor 2D"/>
    <property type="match status" value="1"/>
</dbReference>
<dbReference type="InterPro" id="IPR004521">
    <property type="entry name" value="Uncharacterised_CHP00451"/>
</dbReference>
<dbReference type="AlphaFoldDB" id="A0A5E8C165"/>